<dbReference type="PRINTS" id="PR00605">
    <property type="entry name" value="CYTCHROMECIC"/>
</dbReference>
<sequence>MARIQTIAVVLGVLGVGMNVCCAAGPQDFAAVERGRYLVVAADCGSCHTLPGSDHSFAGDRAIETPFGYLAAPNITPDQQTGIGSWTDEQFDAAVRQGRSRNGARLYPAMPFPYYSRMSRQDVSDIRAYLNTIEPANNAVVVNRLPFPLNLRSAMIVWDALYFTPGEFRPDASKLAEWNRGAYLVQGPAHCGACHTPKTFLGGDKTSEFLRGYTLQGWTAPDITSGQGALRDWSADEIATYLESGHNTYAAAAGLMGEVIELSTSKLTDSDIKAMAAYLKDVSGAPAEGSPAADQDILAAGGAIYQDLCVACHRRDGHGVPNMFPNLAEAATVKTADPTSVVRVLLQGAQTAATDRERTAPAMPAFGWQLNDAQIAAVATYVRDHFGKAPAVSEAQVKNERVAREPIDL</sequence>
<keyword evidence="6 13" id="KW-0479">Metal-binding</keyword>
<evidence type="ECO:0000256" key="3">
    <source>
        <dbReference type="ARBA" id="ARBA00022475"/>
    </source>
</evidence>
<keyword evidence="8" id="KW-0677">Repeat</keyword>
<proteinExistence type="predicted"/>
<dbReference type="InterPro" id="IPR036909">
    <property type="entry name" value="Cyt_c-like_dom_sf"/>
</dbReference>
<dbReference type="SUPFAM" id="SSF46626">
    <property type="entry name" value="Cytochrome c"/>
    <property type="match status" value="3"/>
</dbReference>
<evidence type="ECO:0000256" key="8">
    <source>
        <dbReference type="ARBA" id="ARBA00022737"/>
    </source>
</evidence>
<dbReference type="InterPro" id="IPR008168">
    <property type="entry name" value="Cyt_C_IC"/>
</dbReference>
<dbReference type="InterPro" id="IPR014353">
    <property type="entry name" value="Membr-bd_ADH_cyt_c"/>
</dbReference>
<feature type="binding site" description="covalent" evidence="12">
    <location>
        <position position="44"/>
    </location>
    <ligand>
        <name>heme c</name>
        <dbReference type="ChEBI" id="CHEBI:61717"/>
        <label>1</label>
    </ligand>
</feature>
<gene>
    <name evidence="16" type="ORF">FXB38_19040</name>
</gene>
<evidence type="ECO:0000313" key="17">
    <source>
        <dbReference type="Proteomes" id="UP000324853"/>
    </source>
</evidence>
<keyword evidence="5" id="KW-0679">Respiratory chain</keyword>
<feature type="binding site" description="covalent" evidence="12">
    <location>
        <position position="191"/>
    </location>
    <ligand>
        <name>heme c</name>
        <dbReference type="ChEBI" id="CHEBI:61717"/>
        <label>2</label>
    </ligand>
</feature>
<evidence type="ECO:0000256" key="9">
    <source>
        <dbReference type="ARBA" id="ARBA00022982"/>
    </source>
</evidence>
<feature type="binding site" description="covalent" evidence="12">
    <location>
        <position position="312"/>
    </location>
    <ligand>
        <name>heme c</name>
        <dbReference type="ChEBI" id="CHEBI:61717"/>
        <label>3</label>
    </ligand>
</feature>
<evidence type="ECO:0000256" key="6">
    <source>
        <dbReference type="ARBA" id="ARBA00022723"/>
    </source>
</evidence>
<dbReference type="GO" id="GO:0005886">
    <property type="term" value="C:plasma membrane"/>
    <property type="evidence" value="ECO:0007669"/>
    <property type="project" value="UniProtKB-SubCell"/>
</dbReference>
<evidence type="ECO:0000256" key="12">
    <source>
        <dbReference type="PIRSR" id="PIRSR000018-50"/>
    </source>
</evidence>
<dbReference type="Gene3D" id="1.10.760.10">
    <property type="entry name" value="Cytochrome c-like domain"/>
    <property type="match status" value="3"/>
</dbReference>
<protein>
    <submittedName>
        <fullName evidence="16">C-type cytochrome</fullName>
    </submittedName>
</protein>
<comment type="cofactor">
    <cofactor evidence="12">
        <name>heme c</name>
        <dbReference type="ChEBI" id="CHEBI:61717"/>
    </cofactor>
    <text evidence="12">Binds 3 heme c groups covalently per subunit.</text>
</comment>
<feature type="binding site" description="axial binding residue" evidence="13">
    <location>
        <position position="313"/>
    </location>
    <ligand>
        <name>heme c</name>
        <dbReference type="ChEBI" id="CHEBI:61717"/>
        <label>3</label>
    </ligand>
    <ligandPart>
        <name>Fe</name>
        <dbReference type="ChEBI" id="CHEBI:18248"/>
    </ligandPart>
</feature>
<feature type="domain" description="Cytochrome c" evidence="15">
    <location>
        <begin position="176"/>
        <end position="283"/>
    </location>
</feature>
<feature type="binding site" description="covalent" evidence="12">
    <location>
        <position position="309"/>
    </location>
    <ligand>
        <name>heme c</name>
        <dbReference type="ChEBI" id="CHEBI:61717"/>
        <label>3</label>
    </ligand>
</feature>
<keyword evidence="10 13" id="KW-0408">Iron</keyword>
<evidence type="ECO:0000256" key="11">
    <source>
        <dbReference type="ARBA" id="ARBA00023136"/>
    </source>
</evidence>
<evidence type="ECO:0000313" key="16">
    <source>
        <dbReference type="EMBL" id="TYL83353.1"/>
    </source>
</evidence>
<dbReference type="GO" id="GO:0009055">
    <property type="term" value="F:electron transfer activity"/>
    <property type="evidence" value="ECO:0007669"/>
    <property type="project" value="InterPro"/>
</dbReference>
<evidence type="ECO:0000256" key="7">
    <source>
        <dbReference type="ARBA" id="ARBA00022729"/>
    </source>
</evidence>
<evidence type="ECO:0000256" key="14">
    <source>
        <dbReference type="SAM" id="SignalP"/>
    </source>
</evidence>
<feature type="binding site" description="axial binding residue" evidence="13">
    <location>
        <position position="48"/>
    </location>
    <ligand>
        <name>heme c</name>
        <dbReference type="ChEBI" id="CHEBI:61717"/>
        <label>1</label>
    </ligand>
    <ligandPart>
        <name>Fe</name>
        <dbReference type="ChEBI" id="CHEBI:18248"/>
    </ligandPart>
</feature>
<evidence type="ECO:0000256" key="10">
    <source>
        <dbReference type="ARBA" id="ARBA00023004"/>
    </source>
</evidence>
<keyword evidence="2" id="KW-0813">Transport</keyword>
<comment type="caution">
    <text evidence="16">The sequence shown here is derived from an EMBL/GenBank/DDBJ whole genome shotgun (WGS) entry which is preliminary data.</text>
</comment>
<keyword evidence="7 14" id="KW-0732">Signal</keyword>
<keyword evidence="3" id="KW-1003">Cell membrane</keyword>
<reference evidence="16 17" key="1">
    <citation type="submission" date="2019-08" db="EMBL/GenBank/DDBJ databases">
        <title>Bradyrhizobium hipponensis sp. nov., a rhizobium isolated from a Lupinus angustifolius root nodule in Tunisia.</title>
        <authorList>
            <person name="Off K."/>
            <person name="Rejili M."/>
            <person name="Mars M."/>
            <person name="Brachmann A."/>
            <person name="Marin M."/>
        </authorList>
    </citation>
    <scope>NUCLEOTIDE SEQUENCE [LARGE SCALE GENOMIC DNA]</scope>
    <source>
        <strain evidence="16 17">CTAW11</strain>
    </source>
</reference>
<dbReference type="GO" id="GO:0016614">
    <property type="term" value="F:oxidoreductase activity, acting on CH-OH group of donors"/>
    <property type="evidence" value="ECO:0007669"/>
    <property type="project" value="InterPro"/>
</dbReference>
<evidence type="ECO:0000256" key="2">
    <source>
        <dbReference type="ARBA" id="ARBA00022448"/>
    </source>
</evidence>
<feature type="binding site" description="covalent" evidence="12">
    <location>
        <position position="47"/>
    </location>
    <ligand>
        <name>heme c</name>
        <dbReference type="ChEBI" id="CHEBI:61717"/>
        <label>1</label>
    </ligand>
</feature>
<keyword evidence="4 12" id="KW-0349">Heme</keyword>
<accession>A0A5S4WP70</accession>
<keyword evidence="9" id="KW-0249">Electron transport</keyword>
<feature type="binding site" description="axial binding residue" evidence="13">
    <location>
        <position position="195"/>
    </location>
    <ligand>
        <name>heme c</name>
        <dbReference type="ChEBI" id="CHEBI:61717"/>
        <label>2</label>
    </ligand>
    <ligandPart>
        <name>Fe</name>
        <dbReference type="ChEBI" id="CHEBI:18248"/>
    </ligandPart>
</feature>
<name>A0A5S4WP70_9BRAD</name>
<keyword evidence="17" id="KW-1185">Reference proteome</keyword>
<evidence type="ECO:0000256" key="4">
    <source>
        <dbReference type="ARBA" id="ARBA00022617"/>
    </source>
</evidence>
<dbReference type="Pfam" id="PF00034">
    <property type="entry name" value="Cytochrom_C"/>
    <property type="match status" value="3"/>
</dbReference>
<dbReference type="RefSeq" id="WP_148752508.1">
    <property type="nucleotide sequence ID" value="NZ_VSSR01000029.1"/>
</dbReference>
<feature type="chain" id="PRO_5024302239" evidence="14">
    <location>
        <begin position="24"/>
        <end position="409"/>
    </location>
</feature>
<evidence type="ECO:0000259" key="15">
    <source>
        <dbReference type="PROSITE" id="PS51007"/>
    </source>
</evidence>
<dbReference type="PANTHER" id="PTHR35008:SF8">
    <property type="entry name" value="ALCOHOL DEHYDROGENASE CYTOCHROME C SUBUNIT"/>
    <property type="match status" value="1"/>
</dbReference>
<comment type="subcellular location">
    <subcellularLocation>
        <location evidence="1">Cell membrane</location>
    </subcellularLocation>
</comment>
<feature type="domain" description="Cytochrome c" evidence="15">
    <location>
        <begin position="296"/>
        <end position="386"/>
    </location>
</feature>
<dbReference type="GO" id="GO:0005506">
    <property type="term" value="F:iron ion binding"/>
    <property type="evidence" value="ECO:0007669"/>
    <property type="project" value="InterPro"/>
</dbReference>
<feature type="domain" description="Cytochrome c" evidence="15">
    <location>
        <begin position="30"/>
        <end position="134"/>
    </location>
</feature>
<dbReference type="InterPro" id="IPR009056">
    <property type="entry name" value="Cyt_c-like_dom"/>
</dbReference>
<dbReference type="PIRSF" id="PIRSF000018">
    <property type="entry name" value="Mb_ADH_cyt_c"/>
    <property type="match status" value="1"/>
</dbReference>
<evidence type="ECO:0000256" key="1">
    <source>
        <dbReference type="ARBA" id="ARBA00004236"/>
    </source>
</evidence>
<evidence type="ECO:0000256" key="13">
    <source>
        <dbReference type="PIRSR" id="PIRSR000018-51"/>
    </source>
</evidence>
<dbReference type="EMBL" id="VSSR01000029">
    <property type="protein sequence ID" value="TYL83353.1"/>
    <property type="molecule type" value="Genomic_DNA"/>
</dbReference>
<evidence type="ECO:0000256" key="5">
    <source>
        <dbReference type="ARBA" id="ARBA00022660"/>
    </source>
</evidence>
<dbReference type="PROSITE" id="PS51007">
    <property type="entry name" value="CYTC"/>
    <property type="match status" value="3"/>
</dbReference>
<dbReference type="GO" id="GO:0020037">
    <property type="term" value="F:heme binding"/>
    <property type="evidence" value="ECO:0007669"/>
    <property type="project" value="InterPro"/>
</dbReference>
<organism evidence="16 17">
    <name type="scientific">Bradyrhizobium cytisi</name>
    <dbReference type="NCBI Taxonomy" id="515489"/>
    <lineage>
        <taxon>Bacteria</taxon>
        <taxon>Pseudomonadati</taxon>
        <taxon>Pseudomonadota</taxon>
        <taxon>Alphaproteobacteria</taxon>
        <taxon>Hyphomicrobiales</taxon>
        <taxon>Nitrobacteraceae</taxon>
        <taxon>Bradyrhizobium</taxon>
    </lineage>
</organism>
<dbReference type="PANTHER" id="PTHR35008">
    <property type="entry name" value="BLL4482 PROTEIN-RELATED"/>
    <property type="match status" value="1"/>
</dbReference>
<keyword evidence="11" id="KW-0472">Membrane</keyword>
<feature type="binding site" description="covalent" evidence="12">
    <location>
        <position position="194"/>
    </location>
    <ligand>
        <name>heme c</name>
        <dbReference type="ChEBI" id="CHEBI:61717"/>
        <label>2</label>
    </ligand>
</feature>
<dbReference type="AlphaFoldDB" id="A0A5S4WP70"/>
<dbReference type="InterPro" id="IPR051459">
    <property type="entry name" value="Cytochrome_c-type_DH"/>
</dbReference>
<dbReference type="OrthoDB" id="9811281at2"/>
<feature type="signal peptide" evidence="14">
    <location>
        <begin position="1"/>
        <end position="23"/>
    </location>
</feature>
<dbReference type="Proteomes" id="UP000324853">
    <property type="component" value="Unassembled WGS sequence"/>
</dbReference>